<protein>
    <recommendedName>
        <fullName evidence="3">O-methyltransferase domain-containing protein</fullName>
    </recommendedName>
</protein>
<dbReference type="InterPro" id="IPR036390">
    <property type="entry name" value="WH_DNA-bd_sf"/>
</dbReference>
<dbReference type="PANTHER" id="PTHR43712">
    <property type="entry name" value="PUTATIVE (AFU_ORTHOLOGUE AFUA_4G14580)-RELATED"/>
    <property type="match status" value="1"/>
</dbReference>
<dbReference type="EMBL" id="WNKQ01000001">
    <property type="protein sequence ID" value="KAF5853679.1"/>
    <property type="molecule type" value="Genomic_DNA"/>
</dbReference>
<gene>
    <name evidence="1" type="ORF">GGP41_006467</name>
</gene>
<accession>A0A8H6DZG4</accession>
<name>A0A8H6DZG4_COCSA</name>
<evidence type="ECO:0000313" key="1">
    <source>
        <dbReference type="EMBL" id="KAF5853679.1"/>
    </source>
</evidence>
<evidence type="ECO:0000313" key="2">
    <source>
        <dbReference type="Proteomes" id="UP000624244"/>
    </source>
</evidence>
<proteinExistence type="predicted"/>
<dbReference type="Proteomes" id="UP000624244">
    <property type="component" value="Unassembled WGS sequence"/>
</dbReference>
<dbReference type="SUPFAM" id="SSF46785">
    <property type="entry name" value="Winged helix' DNA-binding domain"/>
    <property type="match status" value="1"/>
</dbReference>
<evidence type="ECO:0008006" key="3">
    <source>
        <dbReference type="Google" id="ProtNLM"/>
    </source>
</evidence>
<organism evidence="1 2">
    <name type="scientific">Cochliobolus sativus</name>
    <name type="common">Common root rot and spot blotch fungus</name>
    <name type="synonym">Bipolaris sorokiniana</name>
    <dbReference type="NCBI Taxonomy" id="45130"/>
    <lineage>
        <taxon>Eukaryota</taxon>
        <taxon>Fungi</taxon>
        <taxon>Dikarya</taxon>
        <taxon>Ascomycota</taxon>
        <taxon>Pezizomycotina</taxon>
        <taxon>Dothideomycetes</taxon>
        <taxon>Pleosporomycetidae</taxon>
        <taxon>Pleosporales</taxon>
        <taxon>Pleosporineae</taxon>
        <taxon>Pleosporaceae</taxon>
        <taxon>Bipolaris</taxon>
    </lineage>
</organism>
<reference evidence="1" key="1">
    <citation type="submission" date="2019-11" db="EMBL/GenBank/DDBJ databases">
        <title>Bipolaris sorokiniana Genome sequencing.</title>
        <authorList>
            <person name="Wang H."/>
        </authorList>
    </citation>
    <scope>NUCLEOTIDE SEQUENCE</scope>
</reference>
<sequence length="391" mass="41474">MASRLGADLVSAAELVANRCRDAVLGGPGLSDTASICAALDCVQSLLFQFEPTMFVQRLANQNQLLACVQWLGEFQVLAYLPIEAEDGLPIKDVAELADVPEAQLCRIVRLTTMSGFLREPRAGFVAHTALSASFVRQLAQLDAAMFLAETVAPCMLRMAAMSRHPQSEGTAVDWSNQRTSVARDATLSLPKVVVTVVQVAGVDDVGDSPLSRGSAGAGAGVVLALAESHPALIFVVQTQINVTATATSHNNLHLCQRVHGTPHTVADAALYLMRVPAAIPGPIRPHIEAELRAHLPVLQAQRSAILILTCPLLPEPGAVSRQTELLARLRDLACLQLTGSGLLTLQELVELVGSIHDAHGGLVILRQIDTPNSAVVGLVVRYQPLLPLTG</sequence>
<dbReference type="PANTHER" id="PTHR43712:SF15">
    <property type="entry name" value="MONODICTYPHENONE CLUSTER TRANSCRIPTIONAL COACTIVATOR MDPA"/>
    <property type="match status" value="1"/>
</dbReference>
<comment type="caution">
    <text evidence="1">The sequence shown here is derived from an EMBL/GenBank/DDBJ whole genome shotgun (WGS) entry which is preliminary data.</text>
</comment>
<dbReference type="AlphaFoldDB" id="A0A8H6DZG4"/>